<dbReference type="SUPFAM" id="SSF55821">
    <property type="entry name" value="YrdC/RibB"/>
    <property type="match status" value="1"/>
</dbReference>
<keyword evidence="2" id="KW-1185">Reference proteome</keyword>
<accession>A0ABT3ED09</accession>
<comment type="caution">
    <text evidence="1">The sequence shown here is derived from an EMBL/GenBank/DDBJ whole genome shotgun (WGS) entry which is preliminary data.</text>
</comment>
<evidence type="ECO:0000313" key="1">
    <source>
        <dbReference type="EMBL" id="MCW1043320.1"/>
    </source>
</evidence>
<dbReference type="Proteomes" id="UP001526076">
    <property type="component" value="Unassembled WGS sequence"/>
</dbReference>
<name>A0ABT3ED09_STRAP</name>
<feature type="non-terminal residue" evidence="1">
    <location>
        <position position="82"/>
    </location>
</feature>
<proteinExistence type="predicted"/>
<dbReference type="Gene3D" id="3.90.870.10">
    <property type="entry name" value="DHBP synthase"/>
    <property type="match status" value="1"/>
</dbReference>
<protein>
    <submittedName>
        <fullName evidence="1">Translation factor (SUA5)</fullName>
    </submittedName>
</protein>
<dbReference type="EMBL" id="JAPAHU010000403">
    <property type="protein sequence ID" value="MCW1043320.1"/>
    <property type="molecule type" value="Genomic_DNA"/>
</dbReference>
<evidence type="ECO:0000313" key="2">
    <source>
        <dbReference type="Proteomes" id="UP001526076"/>
    </source>
</evidence>
<organism evidence="1 2">
    <name type="scientific">Streptococcus anginosus</name>
    <dbReference type="NCBI Taxonomy" id="1328"/>
    <lineage>
        <taxon>Bacteria</taxon>
        <taxon>Bacillati</taxon>
        <taxon>Bacillota</taxon>
        <taxon>Bacilli</taxon>
        <taxon>Lactobacillales</taxon>
        <taxon>Streptococcaceae</taxon>
        <taxon>Streptococcus</taxon>
        <taxon>Streptococcus anginosus group</taxon>
    </lineage>
</organism>
<dbReference type="InterPro" id="IPR017945">
    <property type="entry name" value="DHBP_synth_RibB-like_a/b_dom"/>
</dbReference>
<reference evidence="1 2" key="1">
    <citation type="submission" date="2022-10" db="EMBL/GenBank/DDBJ databases">
        <title>Comparative genomic study of S. anginosus.</title>
        <authorList>
            <person name="Prasad A."/>
            <person name="Ene A."/>
            <person name="Jablonska S."/>
            <person name="Du J."/>
            <person name="Wolfe A.J."/>
            <person name="Putonti C."/>
        </authorList>
    </citation>
    <scope>NUCLEOTIDE SEQUENCE [LARGE SCALE GENOMIC DNA]</scope>
    <source>
        <strain evidence="1 2">UMB9231</strain>
    </source>
</reference>
<gene>
    <name evidence="1" type="ORF">OJ597_13160</name>
</gene>
<feature type="non-terminal residue" evidence="1">
    <location>
        <position position="1"/>
    </location>
</feature>
<sequence length="82" mass="9356">VGYIIMTSDKAGLERKFEAKERNRNKPGVVLCGSMDELRALAQLNPEIEAFYQKHWDEDILLGCILPWKPEAFEKLKAYGDG</sequence>